<dbReference type="OrthoDB" id="4412961at2"/>
<evidence type="ECO:0000313" key="2">
    <source>
        <dbReference type="EMBL" id="TVS30369.1"/>
    </source>
</evidence>
<evidence type="ECO:0000313" key="4">
    <source>
        <dbReference type="Proteomes" id="UP000580709"/>
    </source>
</evidence>
<dbReference type="GeneID" id="74901022"/>
<evidence type="ECO:0000313" key="1">
    <source>
        <dbReference type="EMBL" id="MBA4505031.1"/>
    </source>
</evidence>
<evidence type="ECO:0000313" key="3">
    <source>
        <dbReference type="Proteomes" id="UP000336646"/>
    </source>
</evidence>
<dbReference type="Proteomes" id="UP000336646">
    <property type="component" value="Unassembled WGS sequence"/>
</dbReference>
<reference evidence="2 3" key="1">
    <citation type="submission" date="2018-12" db="EMBL/GenBank/DDBJ databases">
        <title>Corynebacterium sanguinis sp. nov., a clinically-associated and environmental corynebacterium.</title>
        <authorList>
            <person name="Gonzales-Siles L."/>
            <person name="Jaen-Luchoro D."/>
            <person name="Cardew S."/>
            <person name="Inganas E."/>
            <person name="Ohlen M."/>
            <person name="Jensie-Markopolous S."/>
            <person name="Pinyeiro-Iglesias B."/>
            <person name="Molin K."/>
            <person name="Skovbjerg S."/>
            <person name="Svensson-Stadler L."/>
            <person name="Funke G."/>
            <person name="Moore E.R.B."/>
        </authorList>
    </citation>
    <scope>NUCLEOTIDE SEQUENCE [LARGE SCALE GENOMIC DNA]</scope>
    <source>
        <strain evidence="2 3">58734</strain>
    </source>
</reference>
<protein>
    <submittedName>
        <fullName evidence="2">Uncharacterized protein</fullName>
    </submittedName>
</protein>
<organism evidence="2 3">
    <name type="scientific">Corynebacterium sanguinis</name>
    <dbReference type="NCBI Taxonomy" id="2594913"/>
    <lineage>
        <taxon>Bacteria</taxon>
        <taxon>Bacillati</taxon>
        <taxon>Actinomycetota</taxon>
        <taxon>Actinomycetes</taxon>
        <taxon>Mycobacteriales</taxon>
        <taxon>Corynebacteriaceae</taxon>
        <taxon>Corynebacterium</taxon>
    </lineage>
</organism>
<reference evidence="1 4" key="2">
    <citation type="submission" date="2020-07" db="EMBL/GenBank/DDBJ databases">
        <authorList>
            <person name="Khare M."/>
        </authorList>
    </citation>
    <scope>NUCLEOTIDE SEQUENCE [LARGE SCALE GENOMIC DNA]</scope>
    <source>
        <strain evidence="1 4">P8776</strain>
    </source>
</reference>
<dbReference type="EMBL" id="JACEOR010000259">
    <property type="protein sequence ID" value="MBA4505031.1"/>
    <property type="molecule type" value="Genomic_DNA"/>
</dbReference>
<dbReference type="AlphaFoldDB" id="A0A6C1U180"/>
<dbReference type="EMBL" id="RXIR01000001">
    <property type="protein sequence ID" value="TVS30369.1"/>
    <property type="molecule type" value="Genomic_DNA"/>
</dbReference>
<name>A0A6C1U180_9CORY</name>
<keyword evidence="4" id="KW-1185">Reference proteome</keyword>
<gene>
    <name evidence="2" type="ORF">EKI59_00875</name>
    <name evidence="1" type="ORF">H0H28_06765</name>
</gene>
<accession>A0A6C1U180</accession>
<sequence length="121" mass="13308">MFYPVPGQQYMHVLVPRRLPSARPQDRAEPTANVSPLVRGALDAAFGNRDAATLKSKLYALGVRNHVKAKQRALAVRGPVRIVTCHAREGGELFGTVDVGGRRFGYVARVRDARLVSFKVL</sequence>
<dbReference type="RefSeq" id="WP_136652953.1">
    <property type="nucleotide sequence ID" value="NZ_CP038157.1"/>
</dbReference>
<comment type="caution">
    <text evidence="2">The sequence shown here is derived from an EMBL/GenBank/DDBJ whole genome shotgun (WGS) entry which is preliminary data.</text>
</comment>
<proteinExistence type="predicted"/>
<dbReference type="Proteomes" id="UP000580709">
    <property type="component" value="Unassembled WGS sequence"/>
</dbReference>